<evidence type="ECO:0000256" key="1">
    <source>
        <dbReference type="ARBA" id="ARBA00000073"/>
    </source>
</evidence>
<sequence length="336" mass="37161">MTPPLRTVRGVGPTRVRMPGPGAPDPVLAACGMPATAVEYVAARFPDAAAWFAEQVAAGRVVGDGGVVVTPETPYDPGASVWFHRPVPDEDAPPVTLEVLYADEWIIAVDKPHGLCSTPKGENVRRSVVVAARCQFHNDEIAALHRLDRSTGGVLLLCRHAEDRGDFHRMFQERTVRKTYWAVARVNDRVDRETVRVESRIRKIQGVVQAFEEPGEVNAVTDVRLAKRFTDDDGEWGLYEVAPLTGRTHQIRVHMTSLGLPLRGDKLYPDPREDFDVEDPDNPLQLIARSIAFTHPRTGRETVVESRLTPSSHEAWRRGHAALAEGPLGMLDRNAS</sequence>
<dbReference type="SUPFAM" id="SSF55120">
    <property type="entry name" value="Pseudouridine synthase"/>
    <property type="match status" value="1"/>
</dbReference>
<dbReference type="InterPro" id="IPR020103">
    <property type="entry name" value="PsdUridine_synth_cat_dom_sf"/>
</dbReference>
<comment type="caution">
    <text evidence="5">The sequence shown here is derived from an EMBL/GenBank/DDBJ whole genome shotgun (WGS) entry which is preliminary data.</text>
</comment>
<keyword evidence="6" id="KW-1185">Reference proteome</keyword>
<dbReference type="InterPro" id="IPR050188">
    <property type="entry name" value="RluA_PseudoU_synthase"/>
</dbReference>
<dbReference type="EMBL" id="JBFBLL010000002">
    <property type="protein sequence ID" value="MEV8157360.1"/>
    <property type="molecule type" value="Genomic_DNA"/>
</dbReference>
<gene>
    <name evidence="5" type="ORF">AB0O96_04005</name>
</gene>
<feature type="domain" description="Pseudouridine synthase RsuA/RluA-like" evidence="4">
    <location>
        <begin position="107"/>
        <end position="256"/>
    </location>
</feature>
<reference evidence="5 6" key="1">
    <citation type="submission" date="2024-06" db="EMBL/GenBank/DDBJ databases">
        <title>The Natural Products Discovery Center: Release of the First 8490 Sequenced Strains for Exploring Actinobacteria Biosynthetic Diversity.</title>
        <authorList>
            <person name="Kalkreuter E."/>
            <person name="Kautsar S.A."/>
            <person name="Yang D."/>
            <person name="Bader C.D."/>
            <person name="Teijaro C.N."/>
            <person name="Fluegel L."/>
            <person name="Davis C.M."/>
            <person name="Simpson J.R."/>
            <person name="Lauterbach L."/>
            <person name="Steele A.D."/>
            <person name="Gui C."/>
            <person name="Meng S."/>
            <person name="Li G."/>
            <person name="Viehrig K."/>
            <person name="Ye F."/>
            <person name="Su P."/>
            <person name="Kiefer A.F."/>
            <person name="Nichols A."/>
            <person name="Cepeda A.J."/>
            <person name="Yan W."/>
            <person name="Fan B."/>
            <person name="Jiang Y."/>
            <person name="Adhikari A."/>
            <person name="Zheng C.-J."/>
            <person name="Schuster L."/>
            <person name="Cowan T.M."/>
            <person name="Smanski M.J."/>
            <person name="Chevrette M.G."/>
            <person name="De Carvalho L.P.S."/>
            <person name="Shen B."/>
        </authorList>
    </citation>
    <scope>NUCLEOTIDE SEQUENCE [LARGE SCALE GENOMIC DNA]</scope>
    <source>
        <strain evidence="5 6">NPDC079179</strain>
    </source>
</reference>
<evidence type="ECO:0000256" key="2">
    <source>
        <dbReference type="ARBA" id="ARBA00031870"/>
    </source>
</evidence>
<evidence type="ECO:0000313" key="6">
    <source>
        <dbReference type="Proteomes" id="UP001553031"/>
    </source>
</evidence>
<dbReference type="Proteomes" id="UP001553031">
    <property type="component" value="Unassembled WGS sequence"/>
</dbReference>
<organism evidence="5 6">
    <name type="scientific">Kocuria salsicia</name>
    <dbReference type="NCBI Taxonomy" id="664639"/>
    <lineage>
        <taxon>Bacteria</taxon>
        <taxon>Bacillati</taxon>
        <taxon>Actinomycetota</taxon>
        <taxon>Actinomycetes</taxon>
        <taxon>Micrococcales</taxon>
        <taxon>Micrococcaceae</taxon>
        <taxon>Kocuria</taxon>
    </lineage>
</organism>
<evidence type="ECO:0000313" key="5">
    <source>
        <dbReference type="EMBL" id="MEV8157360.1"/>
    </source>
</evidence>
<name>A0ABV3KAC7_9MICC</name>
<comment type="catalytic activity">
    <reaction evidence="1">
        <text>a uridine in RNA = a pseudouridine in RNA</text>
        <dbReference type="Rhea" id="RHEA:48348"/>
        <dbReference type="Rhea" id="RHEA-COMP:12068"/>
        <dbReference type="Rhea" id="RHEA-COMP:12069"/>
        <dbReference type="ChEBI" id="CHEBI:65314"/>
        <dbReference type="ChEBI" id="CHEBI:65315"/>
    </reaction>
</comment>
<proteinExistence type="predicted"/>
<evidence type="ECO:0000256" key="3">
    <source>
        <dbReference type="ARBA" id="ARBA00033164"/>
    </source>
</evidence>
<dbReference type="RefSeq" id="WP_260983276.1">
    <property type="nucleotide sequence ID" value="NZ_JBFBLL010000002.1"/>
</dbReference>
<accession>A0ABV3KAC7</accession>
<dbReference type="Pfam" id="PF00849">
    <property type="entry name" value="PseudoU_synth_2"/>
    <property type="match status" value="1"/>
</dbReference>
<dbReference type="Gene3D" id="3.30.2350.10">
    <property type="entry name" value="Pseudouridine synthase"/>
    <property type="match status" value="1"/>
</dbReference>
<dbReference type="PANTHER" id="PTHR21600">
    <property type="entry name" value="MITOCHONDRIAL RNA PSEUDOURIDINE SYNTHASE"/>
    <property type="match status" value="1"/>
</dbReference>
<dbReference type="InterPro" id="IPR006145">
    <property type="entry name" value="PsdUridine_synth_RsuA/RluA"/>
</dbReference>
<dbReference type="PANTHER" id="PTHR21600:SF84">
    <property type="entry name" value="PSEUDOURIDINE SYNTHASE RSUA_RLUA-LIKE DOMAIN-CONTAINING PROTEIN"/>
    <property type="match status" value="1"/>
</dbReference>
<protein>
    <recommendedName>
        <fullName evidence="2">RNA pseudouridylate synthase</fullName>
    </recommendedName>
    <alternativeName>
        <fullName evidence="3">RNA-uridine isomerase</fullName>
    </alternativeName>
</protein>
<evidence type="ECO:0000259" key="4">
    <source>
        <dbReference type="Pfam" id="PF00849"/>
    </source>
</evidence>